<feature type="domain" description="Anthranilate synthase component I N-terminal" evidence="17">
    <location>
        <begin position="27"/>
        <end position="168"/>
    </location>
</feature>
<evidence type="ECO:0000256" key="10">
    <source>
        <dbReference type="ARBA" id="ARBA00022842"/>
    </source>
</evidence>
<dbReference type="GO" id="GO:0004049">
    <property type="term" value="F:anthranilate synthase activity"/>
    <property type="evidence" value="ECO:0007669"/>
    <property type="project" value="UniProtKB-EC"/>
</dbReference>
<dbReference type="EMBL" id="JANEWF010000011">
    <property type="protein sequence ID" value="MDA8483869.1"/>
    <property type="molecule type" value="Genomic_DNA"/>
</dbReference>
<evidence type="ECO:0000256" key="2">
    <source>
        <dbReference type="ARBA" id="ARBA00004873"/>
    </source>
</evidence>
<dbReference type="Pfam" id="PF00425">
    <property type="entry name" value="Chorismate_bind"/>
    <property type="match status" value="1"/>
</dbReference>
<name>A0ABT4Y4V8_METRE</name>
<evidence type="ECO:0000313" key="19">
    <source>
        <dbReference type="Proteomes" id="UP001211689"/>
    </source>
</evidence>
<organism evidence="18 19">
    <name type="scientific">Metapseudomonas resinovorans</name>
    <name type="common">Pseudomonas resinovorans</name>
    <dbReference type="NCBI Taxonomy" id="53412"/>
    <lineage>
        <taxon>Bacteria</taxon>
        <taxon>Pseudomonadati</taxon>
        <taxon>Pseudomonadota</taxon>
        <taxon>Gammaproteobacteria</taxon>
        <taxon>Pseudomonadales</taxon>
        <taxon>Pseudomonadaceae</taxon>
        <taxon>Metapseudomonas</taxon>
    </lineage>
</organism>
<dbReference type="Gene3D" id="3.60.120.10">
    <property type="entry name" value="Anthranilate synthase"/>
    <property type="match status" value="1"/>
</dbReference>
<sequence length="495" mass="54540">MTREEFLRLAAEGYNRIPLAFETLADFDTPLSLYLKLADTPYSYLLESVQGGEKWGRYSIIGLQSRTVLRAHGLKVSVSVDDVEVESHDCEDPLAFVEDFKERYQVAPIAGLPRFNGGLVGYFGYDCVRYVEKRLANCPNPDPLGTPDILLMVSDAVIVFDNLAGKLHAIVLVDPSQPDAYEQGQARLVELRQKLRQPVVPRLGVDPSLPVGGEPEFRSSFSREDYEQSVREIKEYILAGDCMQVVISQRMSIPFKAAPIDLYRALRCFNPTPYMYFFNFGDFHVVGSSPEVLVRVEDGLVTVRPIAGTRPRGATEEADRALEEDLLSDAKELAEHLMLIDLGRNDVGRVSSTGSVKVTEKMVIERYSNVMHIVSNVTGQLKEGVSAMSALRAILPAGTLSGAPKIRAMEIIDDLEPVKRGVYGGAVGYLAWNGNMDTAIAIRTAVIKDGELHVQAGAGIVADSVPALEWEETLNKRRAMFRAVALAEQTAKTDA</sequence>
<reference evidence="18 19" key="1">
    <citation type="submission" date="2022-07" db="EMBL/GenBank/DDBJ databases">
        <title>Genome Analysis of Selected Gammaproteobacteria from Nigerian Food snails.</title>
        <authorList>
            <person name="Okafor A.C."/>
        </authorList>
    </citation>
    <scope>NUCLEOTIDE SEQUENCE [LARGE SCALE GENOMIC DNA]</scope>
    <source>
        <strain evidence="18 19">Awg 2</strain>
    </source>
</reference>
<evidence type="ECO:0000256" key="15">
    <source>
        <dbReference type="RuleBase" id="RU364045"/>
    </source>
</evidence>
<evidence type="ECO:0000256" key="13">
    <source>
        <dbReference type="ARBA" id="ARBA00025634"/>
    </source>
</evidence>
<evidence type="ECO:0000256" key="8">
    <source>
        <dbReference type="ARBA" id="ARBA00022723"/>
    </source>
</evidence>
<comment type="caution">
    <text evidence="18">The sequence shown here is derived from an EMBL/GenBank/DDBJ whole genome shotgun (WGS) entry which is preliminary data.</text>
</comment>
<comment type="function">
    <text evidence="13 15">Part of a heterotetrameric complex that catalyzes the two-step biosynthesis of anthranilate, an intermediate in the biosynthesis of L-tryptophan. In the first step, the glutamine-binding beta subunit (TrpG) of anthranilate synthase (AS) provides the glutamine amidotransferase activity which generates ammonia as a substrate that, along with chorismate, is used in the second step, catalyzed by the large alpha subunit of AS (TrpE) to produce anthranilate. In the absence of TrpG, TrpE can synthesize anthranilate directly from chorismate and high concentrations of ammonia.</text>
</comment>
<dbReference type="PANTHER" id="PTHR11236:SF48">
    <property type="entry name" value="ISOCHORISMATE SYNTHASE MENF"/>
    <property type="match status" value="1"/>
</dbReference>
<evidence type="ECO:0000256" key="5">
    <source>
        <dbReference type="ARBA" id="ARBA00012266"/>
    </source>
</evidence>
<keyword evidence="12 15" id="KW-0456">Lyase</keyword>
<dbReference type="InterPro" id="IPR019999">
    <property type="entry name" value="Anth_synth_I-like"/>
</dbReference>
<keyword evidence="9 15" id="KW-0822">Tryptophan biosynthesis</keyword>
<gene>
    <name evidence="15 18" type="primary">trpE</name>
    <name evidence="18" type="ORF">NNO07_12390</name>
</gene>
<dbReference type="InterPro" id="IPR006805">
    <property type="entry name" value="Anth_synth_I_N"/>
</dbReference>
<evidence type="ECO:0000256" key="12">
    <source>
        <dbReference type="ARBA" id="ARBA00023239"/>
    </source>
</evidence>
<evidence type="ECO:0000259" key="16">
    <source>
        <dbReference type="Pfam" id="PF00425"/>
    </source>
</evidence>
<evidence type="ECO:0000256" key="9">
    <source>
        <dbReference type="ARBA" id="ARBA00022822"/>
    </source>
</evidence>
<protein>
    <recommendedName>
        <fullName evidence="6 15">Anthranilate synthase component 1</fullName>
        <ecNumber evidence="5 15">4.1.3.27</ecNumber>
    </recommendedName>
</protein>
<evidence type="ECO:0000256" key="4">
    <source>
        <dbReference type="ARBA" id="ARBA00011575"/>
    </source>
</evidence>
<dbReference type="Proteomes" id="UP001211689">
    <property type="component" value="Unassembled WGS sequence"/>
</dbReference>
<evidence type="ECO:0000256" key="7">
    <source>
        <dbReference type="ARBA" id="ARBA00022605"/>
    </source>
</evidence>
<keyword evidence="8 15" id="KW-0479">Metal-binding</keyword>
<dbReference type="InterPro" id="IPR005256">
    <property type="entry name" value="Anth_synth_I_PabB"/>
</dbReference>
<dbReference type="InterPro" id="IPR005801">
    <property type="entry name" value="ADC_synthase"/>
</dbReference>
<dbReference type="PANTHER" id="PTHR11236">
    <property type="entry name" value="AMINOBENZOATE/ANTHRANILATE SYNTHASE"/>
    <property type="match status" value="1"/>
</dbReference>
<dbReference type="RefSeq" id="WP_190834459.1">
    <property type="nucleotide sequence ID" value="NZ_JANEWF010000011.1"/>
</dbReference>
<keyword evidence="11 15" id="KW-0057">Aromatic amino acid biosynthesis</keyword>
<evidence type="ECO:0000256" key="14">
    <source>
        <dbReference type="ARBA" id="ARBA00047683"/>
    </source>
</evidence>
<evidence type="ECO:0000256" key="3">
    <source>
        <dbReference type="ARBA" id="ARBA00009562"/>
    </source>
</evidence>
<dbReference type="SUPFAM" id="SSF56322">
    <property type="entry name" value="ADC synthase"/>
    <property type="match status" value="1"/>
</dbReference>
<evidence type="ECO:0000256" key="6">
    <source>
        <dbReference type="ARBA" id="ARBA00020653"/>
    </source>
</evidence>
<dbReference type="NCBIfam" id="TIGR00564">
    <property type="entry name" value="trpE_most"/>
    <property type="match status" value="1"/>
</dbReference>
<feature type="domain" description="Chorismate-utilising enzyme C-terminal" evidence="16">
    <location>
        <begin position="223"/>
        <end position="476"/>
    </location>
</feature>
<comment type="similarity">
    <text evidence="3 15">Belongs to the anthranilate synthase component I family.</text>
</comment>
<evidence type="ECO:0000313" key="18">
    <source>
        <dbReference type="EMBL" id="MDA8483869.1"/>
    </source>
</evidence>
<evidence type="ECO:0000256" key="1">
    <source>
        <dbReference type="ARBA" id="ARBA00001946"/>
    </source>
</evidence>
<keyword evidence="7 15" id="KW-0028">Amino-acid biosynthesis</keyword>
<keyword evidence="19" id="KW-1185">Reference proteome</keyword>
<evidence type="ECO:0000256" key="11">
    <source>
        <dbReference type="ARBA" id="ARBA00023141"/>
    </source>
</evidence>
<comment type="pathway">
    <text evidence="2 15">Amino-acid biosynthesis; L-tryptophan biosynthesis; L-tryptophan from chorismate: step 1/5.</text>
</comment>
<dbReference type="InterPro" id="IPR015890">
    <property type="entry name" value="Chorismate_C"/>
</dbReference>
<keyword evidence="10 15" id="KW-0460">Magnesium</keyword>
<comment type="subunit">
    <text evidence="4 15">Heterotetramer consisting of two non-identical subunits: a beta subunit (TrpG) and a large alpha subunit (TrpE).</text>
</comment>
<comment type="cofactor">
    <cofactor evidence="1 15">
        <name>Mg(2+)</name>
        <dbReference type="ChEBI" id="CHEBI:18420"/>
    </cofactor>
</comment>
<evidence type="ECO:0000259" key="17">
    <source>
        <dbReference type="Pfam" id="PF04715"/>
    </source>
</evidence>
<dbReference type="EC" id="4.1.3.27" evidence="5 15"/>
<proteinExistence type="inferred from homology"/>
<dbReference type="Pfam" id="PF04715">
    <property type="entry name" value="Anth_synt_I_N"/>
    <property type="match status" value="1"/>
</dbReference>
<dbReference type="PRINTS" id="PR00095">
    <property type="entry name" value="ANTSNTHASEI"/>
</dbReference>
<accession>A0ABT4Y4V8</accession>
<comment type="catalytic activity">
    <reaction evidence="14 15">
        <text>chorismate + L-glutamine = anthranilate + pyruvate + L-glutamate + H(+)</text>
        <dbReference type="Rhea" id="RHEA:21732"/>
        <dbReference type="ChEBI" id="CHEBI:15361"/>
        <dbReference type="ChEBI" id="CHEBI:15378"/>
        <dbReference type="ChEBI" id="CHEBI:16567"/>
        <dbReference type="ChEBI" id="CHEBI:29748"/>
        <dbReference type="ChEBI" id="CHEBI:29985"/>
        <dbReference type="ChEBI" id="CHEBI:58359"/>
        <dbReference type="EC" id="4.1.3.27"/>
    </reaction>
</comment>